<name>A0ACC0URJ3_9HYPO</name>
<evidence type="ECO:0000313" key="1">
    <source>
        <dbReference type="EMBL" id="KAI9896557.1"/>
    </source>
</evidence>
<dbReference type="Proteomes" id="UP001163324">
    <property type="component" value="Chromosome 9"/>
</dbReference>
<reference evidence="1" key="1">
    <citation type="submission" date="2022-10" db="EMBL/GenBank/DDBJ databases">
        <title>Complete Genome of Trichothecium roseum strain YXFP-22015, a Plant Pathogen Isolated from Citrus.</title>
        <authorList>
            <person name="Wang Y."/>
            <person name="Zhu L."/>
        </authorList>
    </citation>
    <scope>NUCLEOTIDE SEQUENCE</scope>
    <source>
        <strain evidence="1">YXFP-22015</strain>
    </source>
</reference>
<protein>
    <submittedName>
        <fullName evidence="1">Uncharacterized protein</fullName>
    </submittedName>
</protein>
<sequence>MQYTRLLLLSGAAFSVAAGEMLTVRRSSGGGIHFGARDGHGEGHDDDQNYYGNVGAGEDGGEWEEEETGATYMSIYKRVTCGSGIGPCPESQCCSEAGYCGTSTDYCKGPQCQIDYSNGNCDASARPCDTYIYDCRRNGTVALTFDDGPYLYTSTVLDILKQHDAKATFFITGNNLGKGAIDDASTQWPALLRRMHAEGHQLASHTWTHQNLDTVPADLREQQVVYNEMAFRNIFGFFPRYLRPPYGACSRDTGCFDAVQRLGYHLVKWSFDTKDFEHNTAETVQLAKDIFDEGVPAVDGLGYVPLVHDIQYQTANNLTEFMLRNLEDKGYSAVTLGDCLEDAPENWYIDAGAANGNEVGYADCVPDTS</sequence>
<comment type="caution">
    <text evidence="1">The sequence shown here is derived from an EMBL/GenBank/DDBJ whole genome shotgun (WGS) entry which is preliminary data.</text>
</comment>
<gene>
    <name evidence="1" type="ORF">N3K66_008729</name>
</gene>
<proteinExistence type="predicted"/>
<keyword evidence="2" id="KW-1185">Reference proteome</keyword>
<dbReference type="EMBL" id="CM047948">
    <property type="protein sequence ID" value="KAI9896557.1"/>
    <property type="molecule type" value="Genomic_DNA"/>
</dbReference>
<evidence type="ECO:0000313" key="2">
    <source>
        <dbReference type="Proteomes" id="UP001163324"/>
    </source>
</evidence>
<accession>A0ACC0URJ3</accession>
<organism evidence="1 2">
    <name type="scientific">Trichothecium roseum</name>
    <dbReference type="NCBI Taxonomy" id="47278"/>
    <lineage>
        <taxon>Eukaryota</taxon>
        <taxon>Fungi</taxon>
        <taxon>Dikarya</taxon>
        <taxon>Ascomycota</taxon>
        <taxon>Pezizomycotina</taxon>
        <taxon>Sordariomycetes</taxon>
        <taxon>Hypocreomycetidae</taxon>
        <taxon>Hypocreales</taxon>
        <taxon>Hypocreales incertae sedis</taxon>
        <taxon>Trichothecium</taxon>
    </lineage>
</organism>